<comment type="caution">
    <text evidence="1">The sequence shown here is derived from an EMBL/GenBank/DDBJ whole genome shotgun (WGS) entry which is preliminary data.</text>
</comment>
<evidence type="ECO:0000313" key="2">
    <source>
        <dbReference type="Proteomes" id="UP000033841"/>
    </source>
</evidence>
<name>A0A0G0NYB4_9BACT</name>
<accession>A0A0G0NYB4</accession>
<dbReference type="AlphaFoldDB" id="A0A0G0NYB4"/>
<protein>
    <submittedName>
        <fullName evidence="1">Uncharacterized protein</fullName>
    </submittedName>
</protein>
<gene>
    <name evidence="1" type="ORF">UT14_C0028G0009</name>
</gene>
<dbReference type="EMBL" id="LBVR01000028">
    <property type="protein sequence ID" value="KKQ90819.1"/>
    <property type="molecule type" value="Genomic_DNA"/>
</dbReference>
<organism evidence="1 2">
    <name type="scientific">Candidatus Shapirobacteria bacterium GW2011_GWE1_38_92</name>
    <dbReference type="NCBI Taxonomy" id="1618489"/>
    <lineage>
        <taxon>Bacteria</taxon>
        <taxon>Candidatus Shapironibacteriota</taxon>
    </lineage>
</organism>
<evidence type="ECO:0000313" key="1">
    <source>
        <dbReference type="EMBL" id="KKQ90819.1"/>
    </source>
</evidence>
<sequence length="45" mass="5749">MMKKVKKKGKWMIFMFWIGESWMKLGGRRRGWLVWNRITEFIFYF</sequence>
<proteinExistence type="predicted"/>
<dbReference type="Proteomes" id="UP000033841">
    <property type="component" value="Unassembled WGS sequence"/>
</dbReference>
<reference evidence="1 2" key="1">
    <citation type="journal article" date="2015" name="Nature">
        <title>rRNA introns, odd ribosomes, and small enigmatic genomes across a large radiation of phyla.</title>
        <authorList>
            <person name="Brown C.T."/>
            <person name="Hug L.A."/>
            <person name="Thomas B.C."/>
            <person name="Sharon I."/>
            <person name="Castelle C.J."/>
            <person name="Singh A."/>
            <person name="Wilkins M.J."/>
            <person name="Williams K.H."/>
            <person name="Banfield J.F."/>
        </authorList>
    </citation>
    <scope>NUCLEOTIDE SEQUENCE [LARGE SCALE GENOMIC DNA]</scope>
</reference>